<evidence type="ECO:0000256" key="5">
    <source>
        <dbReference type="SAM" id="MobiDB-lite"/>
    </source>
</evidence>
<evidence type="ECO:0000256" key="2">
    <source>
        <dbReference type="ARBA" id="ARBA00022679"/>
    </source>
</evidence>
<evidence type="ECO:0000259" key="6">
    <source>
        <dbReference type="Pfam" id="PF03976"/>
    </source>
</evidence>
<dbReference type="Pfam" id="PF03976">
    <property type="entry name" value="PPK2"/>
    <property type="match status" value="1"/>
</dbReference>
<comment type="caution">
    <text evidence="7">The sequence shown here is derived from an EMBL/GenBank/DDBJ whole genome shotgun (WGS) entry which is preliminary data.</text>
</comment>
<evidence type="ECO:0000256" key="4">
    <source>
        <dbReference type="RuleBase" id="RU369062"/>
    </source>
</evidence>
<dbReference type="PANTHER" id="PTHR34383">
    <property type="entry name" value="POLYPHOSPHATE:AMP PHOSPHOTRANSFERASE-RELATED"/>
    <property type="match status" value="1"/>
</dbReference>
<dbReference type="InterPro" id="IPR022486">
    <property type="entry name" value="PPK2_PA0141"/>
</dbReference>
<dbReference type="Proteomes" id="UP001371218">
    <property type="component" value="Unassembled WGS sequence"/>
</dbReference>
<dbReference type="PIRSF" id="PIRSF028756">
    <property type="entry name" value="PPK2_prd"/>
    <property type="match status" value="1"/>
</dbReference>
<keyword evidence="2 4" id="KW-0808">Transferase</keyword>
<comment type="similarity">
    <text evidence="1 4">Belongs to the polyphosphate kinase 2 (PPK2) family. Class I subfamily.</text>
</comment>
<dbReference type="GO" id="GO:0008976">
    <property type="term" value="F:polyphosphate kinase activity"/>
    <property type="evidence" value="ECO:0007669"/>
    <property type="project" value="UniProtKB-EC"/>
</dbReference>
<feature type="region of interest" description="Disordered" evidence="5">
    <location>
        <begin position="262"/>
        <end position="295"/>
    </location>
</feature>
<dbReference type="InterPro" id="IPR022488">
    <property type="entry name" value="PPK2-related"/>
</dbReference>
<comment type="subunit">
    <text evidence="4">Homotetramer.</text>
</comment>
<dbReference type="PANTHER" id="PTHR34383:SF1">
    <property type="entry name" value="ADP-POLYPHOSPHATE PHOSPHOTRANSFERASE"/>
    <property type="match status" value="1"/>
</dbReference>
<protein>
    <recommendedName>
        <fullName evidence="4">ADP/GDP-polyphosphate phosphotransferase</fullName>
        <ecNumber evidence="4">2.7.4.-</ecNumber>
    </recommendedName>
    <alternativeName>
        <fullName evidence="4">Polyphosphate kinase PPK2</fullName>
    </alternativeName>
</protein>
<dbReference type="Gene3D" id="3.40.50.300">
    <property type="entry name" value="P-loop containing nucleotide triphosphate hydrolases"/>
    <property type="match status" value="1"/>
</dbReference>
<gene>
    <name evidence="7" type="primary">ppk2</name>
    <name evidence="7" type="ORF">AACH06_26530</name>
</gene>
<dbReference type="EC" id="2.7.4.-" evidence="4"/>
<feature type="compositionally biased region" description="Low complexity" evidence="5">
    <location>
        <begin position="7"/>
        <end position="16"/>
    </location>
</feature>
<dbReference type="InterPro" id="IPR027417">
    <property type="entry name" value="P-loop_NTPase"/>
</dbReference>
<name>A0ABU9C0N9_9BURK</name>
<proteinExistence type="inferred from homology"/>
<keyword evidence="8" id="KW-1185">Reference proteome</keyword>
<sequence length="295" mass="33368">MAKKKSASPSNPSDKPTPGGNPSSDRKKKDKASGEPDKLGKTEYADALAGLEIELNNMARWLQASGHRLVVVVEGRDTAGKGGVISAITGTLSPRQVRAVALAKPTERERTQWYFQRYVPWLPAAGEMVLFDRSWYNRAGVERVMGFCSEDEAKVFLKQAPVFEKMLVDDGILLFKYWLTVDQARQEERFAERLVDPLKRWKLSPIDLKARAHYADYGRARDAMLKATHTPHAPWTLVDFNDQRRGRLTLIRHLLDHLPDTNVPPEPIDFPPLGTSPQREQFRGPVKPLKPWPKP</sequence>
<comment type="function">
    <text evidence="4">Uses inorganic polyphosphate (polyP) as a donor to convert GDP to GTP or ADP to ATP.</text>
</comment>
<feature type="region of interest" description="Disordered" evidence="5">
    <location>
        <begin position="1"/>
        <end position="41"/>
    </location>
</feature>
<evidence type="ECO:0000256" key="3">
    <source>
        <dbReference type="ARBA" id="ARBA00022777"/>
    </source>
</evidence>
<evidence type="ECO:0000313" key="7">
    <source>
        <dbReference type="EMBL" id="MEK8034400.1"/>
    </source>
</evidence>
<dbReference type="InterPro" id="IPR016898">
    <property type="entry name" value="Polyphosphate_phosphotransfera"/>
</dbReference>
<dbReference type="SUPFAM" id="SSF52540">
    <property type="entry name" value="P-loop containing nucleoside triphosphate hydrolases"/>
    <property type="match status" value="1"/>
</dbReference>
<dbReference type="EMBL" id="JBBUTG010000028">
    <property type="protein sequence ID" value="MEK8034400.1"/>
    <property type="molecule type" value="Genomic_DNA"/>
</dbReference>
<evidence type="ECO:0000256" key="1">
    <source>
        <dbReference type="ARBA" id="ARBA00009924"/>
    </source>
</evidence>
<evidence type="ECO:0000313" key="8">
    <source>
        <dbReference type="Proteomes" id="UP001371218"/>
    </source>
</evidence>
<feature type="compositionally biased region" description="Basic and acidic residues" evidence="5">
    <location>
        <begin position="24"/>
        <end position="41"/>
    </location>
</feature>
<reference evidence="7 8" key="1">
    <citation type="submission" date="2024-04" db="EMBL/GenBank/DDBJ databases">
        <title>Novel species of the genus Ideonella isolated from streams.</title>
        <authorList>
            <person name="Lu H."/>
        </authorList>
    </citation>
    <scope>NUCLEOTIDE SEQUENCE [LARGE SCALE GENOMIC DNA]</scope>
    <source>
        <strain evidence="7 8">DXS29W</strain>
    </source>
</reference>
<keyword evidence="3 4" id="KW-0418">Kinase</keyword>
<accession>A0ABU9C0N9</accession>
<organism evidence="7 8">
    <name type="scientific">Ideonella lacteola</name>
    <dbReference type="NCBI Taxonomy" id="2984193"/>
    <lineage>
        <taxon>Bacteria</taxon>
        <taxon>Pseudomonadati</taxon>
        <taxon>Pseudomonadota</taxon>
        <taxon>Betaproteobacteria</taxon>
        <taxon>Burkholderiales</taxon>
        <taxon>Sphaerotilaceae</taxon>
        <taxon>Ideonella</taxon>
    </lineage>
</organism>
<feature type="domain" description="Polyphosphate kinase-2-related" evidence="6">
    <location>
        <begin position="39"/>
        <end position="262"/>
    </location>
</feature>
<dbReference type="RefSeq" id="WP_341428828.1">
    <property type="nucleotide sequence ID" value="NZ_JBBUTG010000028.1"/>
</dbReference>
<dbReference type="NCBIfam" id="TIGR03707">
    <property type="entry name" value="PPK2_P_aer"/>
    <property type="match status" value="1"/>
</dbReference>